<evidence type="ECO:0000313" key="3">
    <source>
        <dbReference type="WBParaSite" id="Smp_003940.3"/>
    </source>
</evidence>
<dbReference type="GO" id="GO:0032981">
    <property type="term" value="P:mitochondrial respiratory chain complex I assembly"/>
    <property type="evidence" value="ECO:0007669"/>
    <property type="project" value="TreeGrafter"/>
</dbReference>
<evidence type="ECO:0008006" key="4">
    <source>
        <dbReference type="Google" id="ProtNLM"/>
    </source>
</evidence>
<dbReference type="AlphaFoldDB" id="A0A5K4E8T0"/>
<evidence type="ECO:0000256" key="1">
    <source>
        <dbReference type="ARBA" id="ARBA00022603"/>
    </source>
</evidence>
<name>A0A5K4E8T0_SCHMA</name>
<dbReference type="PANTHER" id="PTHR13090">
    <property type="entry name" value="ARGININE-HYDROXYLASE NDUFAF5, MITOCHONDRIAL"/>
    <property type="match status" value="1"/>
</dbReference>
<dbReference type="STRING" id="6183.A0A5K4E8T0"/>
<dbReference type="SUPFAM" id="SSF53335">
    <property type="entry name" value="S-adenosyl-L-methionine-dependent methyltransferases"/>
    <property type="match status" value="1"/>
</dbReference>
<evidence type="ECO:0000256" key="2">
    <source>
        <dbReference type="ARBA" id="ARBA00022679"/>
    </source>
</evidence>
<keyword evidence="2" id="KW-0808">Transferase</keyword>
<dbReference type="GO" id="GO:0005739">
    <property type="term" value="C:mitochondrion"/>
    <property type="evidence" value="ECO:0007669"/>
    <property type="project" value="TreeGrafter"/>
</dbReference>
<organism evidence="3">
    <name type="scientific">Schistosoma mansoni</name>
    <name type="common">Blood fluke</name>
    <dbReference type="NCBI Taxonomy" id="6183"/>
    <lineage>
        <taxon>Eukaryota</taxon>
        <taxon>Metazoa</taxon>
        <taxon>Spiralia</taxon>
        <taxon>Lophotrochozoa</taxon>
        <taxon>Platyhelminthes</taxon>
        <taxon>Trematoda</taxon>
        <taxon>Digenea</taxon>
        <taxon>Strigeidida</taxon>
        <taxon>Schistosomatoidea</taxon>
        <taxon>Schistosomatidae</taxon>
        <taxon>Schistosoma</taxon>
    </lineage>
</organism>
<dbReference type="PANTHER" id="PTHR13090:SF1">
    <property type="entry name" value="ARGININE-HYDROXYLASE NDUFAF5, MITOCHONDRIAL"/>
    <property type="match status" value="1"/>
</dbReference>
<dbReference type="ExpressionAtlas" id="A0A5K4E8T0">
    <property type="expression patterns" value="differential"/>
</dbReference>
<dbReference type="GO" id="GO:0032259">
    <property type="term" value="P:methylation"/>
    <property type="evidence" value="ECO:0007669"/>
    <property type="project" value="UniProtKB-KW"/>
</dbReference>
<reference evidence="3" key="1">
    <citation type="submission" date="2019-11" db="UniProtKB">
        <authorList>
            <consortium name="WormBaseParasite"/>
        </authorList>
    </citation>
    <scope>IDENTIFICATION</scope>
    <source>
        <strain evidence="3">Puerto Rican</strain>
    </source>
</reference>
<sequence length="136" mass="15723">MVLKVLNTFTRYYKYAIPAFGYRNQFTGQNVVFDKSVKEKQRARSALTDDPHMYDYIREEVADRLADRLNDISRKFDVALDIGCGRGHLSQFITSDNIGVLYQLDSSSEVLVCLFFVSCEFVFGHNQLMYAMFLFG</sequence>
<accession>A0A5K4E8T0</accession>
<dbReference type="InterPro" id="IPR029063">
    <property type="entry name" value="SAM-dependent_MTases_sf"/>
</dbReference>
<dbReference type="InParanoid" id="A0A5K4E8T0"/>
<dbReference type="InterPro" id="IPR050602">
    <property type="entry name" value="Malonyl-ACP_OMT"/>
</dbReference>
<dbReference type="WBParaSite" id="Smp_003940.3">
    <property type="protein sequence ID" value="Smp_003940.3"/>
    <property type="gene ID" value="Smp_003940"/>
</dbReference>
<protein>
    <recommendedName>
        <fullName evidence="4">Methyltransferase domain-containing protein</fullName>
    </recommendedName>
</protein>
<proteinExistence type="predicted"/>
<keyword evidence="1" id="KW-0489">Methyltransferase</keyword>
<dbReference type="GO" id="GO:0008168">
    <property type="term" value="F:methyltransferase activity"/>
    <property type="evidence" value="ECO:0007669"/>
    <property type="project" value="UniProtKB-KW"/>
</dbReference>
<dbReference type="Gene3D" id="3.40.50.150">
    <property type="entry name" value="Vaccinia Virus protein VP39"/>
    <property type="match status" value="1"/>
</dbReference>